<gene>
    <name evidence="1" type="ORF">B0I31_113117</name>
</gene>
<sequence length="190" mass="20300">MDTLEVVAAYERASGVGVYRADTNHPRLRKIESPEHLQHIQQAVESGDSDIFAQGPTSSSIDAAVAPVPGSDAIGHFRRWAVSGETSTLRANAVSILGFLPGRENADVVVSVLETDAVVRRLCLASEVSRLTQCAWDVALAVADDPAGAPEPRRLATKLAKEAVDPKDTEARWCAGYLLQRMAVVLGPES</sequence>
<name>A0A2P8I1V7_SACCR</name>
<dbReference type="EMBL" id="PYAX01000013">
    <property type="protein sequence ID" value="PSL52445.1"/>
    <property type="molecule type" value="Genomic_DNA"/>
</dbReference>
<dbReference type="Proteomes" id="UP000241118">
    <property type="component" value="Unassembled WGS sequence"/>
</dbReference>
<dbReference type="AlphaFoldDB" id="A0A2P8I1V7"/>
<protein>
    <submittedName>
        <fullName evidence="1">Uncharacterized protein</fullName>
    </submittedName>
</protein>
<evidence type="ECO:0000313" key="2">
    <source>
        <dbReference type="Proteomes" id="UP000241118"/>
    </source>
</evidence>
<accession>A0A2P8I1V7</accession>
<reference evidence="1 2" key="1">
    <citation type="submission" date="2018-03" db="EMBL/GenBank/DDBJ databases">
        <title>Genomic Encyclopedia of Type Strains, Phase III (KMG-III): the genomes of soil and plant-associated and newly described type strains.</title>
        <authorList>
            <person name="Whitman W."/>
        </authorList>
    </citation>
    <scope>NUCLEOTIDE SEQUENCE [LARGE SCALE GENOMIC DNA]</scope>
    <source>
        <strain evidence="1 2">CGMCC 4.7097</strain>
    </source>
</reference>
<evidence type="ECO:0000313" key="1">
    <source>
        <dbReference type="EMBL" id="PSL52445.1"/>
    </source>
</evidence>
<proteinExistence type="predicted"/>
<comment type="caution">
    <text evidence="1">The sequence shown here is derived from an EMBL/GenBank/DDBJ whole genome shotgun (WGS) entry which is preliminary data.</text>
</comment>
<organism evidence="1 2">
    <name type="scientific">Saccharothrix carnea</name>
    <dbReference type="NCBI Taxonomy" id="1280637"/>
    <lineage>
        <taxon>Bacteria</taxon>
        <taxon>Bacillati</taxon>
        <taxon>Actinomycetota</taxon>
        <taxon>Actinomycetes</taxon>
        <taxon>Pseudonocardiales</taxon>
        <taxon>Pseudonocardiaceae</taxon>
        <taxon>Saccharothrix</taxon>
    </lineage>
</organism>
<keyword evidence="2" id="KW-1185">Reference proteome</keyword>